<dbReference type="PANTHER" id="PTHR10900">
    <property type="entry name" value="PERIOSTIN-RELATED"/>
    <property type="match status" value="1"/>
</dbReference>
<gene>
    <name evidence="3" type="ORF">WJX73_000195</name>
</gene>
<dbReference type="InterPro" id="IPR000782">
    <property type="entry name" value="FAS1_domain"/>
</dbReference>
<feature type="domain" description="FAS1" evidence="2">
    <location>
        <begin position="108"/>
        <end position="246"/>
    </location>
</feature>
<name>A0AAW1NZN9_9CHLO</name>
<feature type="compositionally biased region" description="Low complexity" evidence="1">
    <location>
        <begin position="60"/>
        <end position="97"/>
    </location>
</feature>
<dbReference type="PANTHER" id="PTHR10900:SF77">
    <property type="entry name" value="FI19380P1"/>
    <property type="match status" value="1"/>
</dbReference>
<dbReference type="InterPro" id="IPR036378">
    <property type="entry name" value="FAS1_dom_sf"/>
</dbReference>
<dbReference type="EMBL" id="JALJOQ010000083">
    <property type="protein sequence ID" value="KAK9800270.1"/>
    <property type="molecule type" value="Genomic_DNA"/>
</dbReference>
<sequence>MSKPASKPQIGKVIFVPGVLMVGPTFARHNSGLKHNKLQPPSAGSSAAASSSSTYLSLKPTPSAPTSPSSSSSSAASSSSSASPTSPSSPASPSSSSDSGSDLLSDVFNTIEDALKAFPELSIFLKLIEEALGSKIKDVETILTLFCPTNAAFEALASTLGKTVEELLSIPIIRKIILYHILPVVEEVAEFAIGEFIQTLLSGSGIKINVVKAITTIIPTGGPPASIIEKDIKAGQAILQIISGVLIPTSEVQLML</sequence>
<dbReference type="AlphaFoldDB" id="A0AAW1NZN9"/>
<dbReference type="SMART" id="SM00554">
    <property type="entry name" value="FAS1"/>
    <property type="match status" value="1"/>
</dbReference>
<evidence type="ECO:0000259" key="2">
    <source>
        <dbReference type="PROSITE" id="PS50213"/>
    </source>
</evidence>
<proteinExistence type="predicted"/>
<reference evidence="3 4" key="1">
    <citation type="journal article" date="2024" name="Nat. Commun.">
        <title>Phylogenomics reveals the evolutionary origins of lichenization in chlorophyte algae.</title>
        <authorList>
            <person name="Puginier C."/>
            <person name="Libourel C."/>
            <person name="Otte J."/>
            <person name="Skaloud P."/>
            <person name="Haon M."/>
            <person name="Grisel S."/>
            <person name="Petersen M."/>
            <person name="Berrin J.G."/>
            <person name="Delaux P.M."/>
            <person name="Dal Grande F."/>
            <person name="Keller J."/>
        </authorList>
    </citation>
    <scope>NUCLEOTIDE SEQUENCE [LARGE SCALE GENOMIC DNA]</scope>
    <source>
        <strain evidence="3 4">SAG 2036</strain>
    </source>
</reference>
<feature type="region of interest" description="Disordered" evidence="1">
    <location>
        <begin position="27"/>
        <end position="98"/>
    </location>
</feature>
<evidence type="ECO:0000313" key="3">
    <source>
        <dbReference type="EMBL" id="KAK9800270.1"/>
    </source>
</evidence>
<dbReference type="InterPro" id="IPR050904">
    <property type="entry name" value="Adhesion/Biosynth-related"/>
</dbReference>
<accession>A0AAW1NZN9</accession>
<feature type="compositionally biased region" description="Low complexity" evidence="1">
    <location>
        <begin position="42"/>
        <end position="53"/>
    </location>
</feature>
<dbReference type="Gene3D" id="2.30.180.10">
    <property type="entry name" value="FAS1 domain"/>
    <property type="match status" value="1"/>
</dbReference>
<dbReference type="Proteomes" id="UP001465755">
    <property type="component" value="Unassembled WGS sequence"/>
</dbReference>
<dbReference type="SUPFAM" id="SSF82153">
    <property type="entry name" value="FAS1 domain"/>
    <property type="match status" value="1"/>
</dbReference>
<evidence type="ECO:0000256" key="1">
    <source>
        <dbReference type="SAM" id="MobiDB-lite"/>
    </source>
</evidence>
<organism evidence="3 4">
    <name type="scientific">Symbiochloris irregularis</name>
    <dbReference type="NCBI Taxonomy" id="706552"/>
    <lineage>
        <taxon>Eukaryota</taxon>
        <taxon>Viridiplantae</taxon>
        <taxon>Chlorophyta</taxon>
        <taxon>core chlorophytes</taxon>
        <taxon>Trebouxiophyceae</taxon>
        <taxon>Trebouxiales</taxon>
        <taxon>Trebouxiaceae</taxon>
        <taxon>Symbiochloris</taxon>
    </lineage>
</organism>
<comment type="caution">
    <text evidence="3">The sequence shown here is derived from an EMBL/GenBank/DDBJ whole genome shotgun (WGS) entry which is preliminary data.</text>
</comment>
<dbReference type="PROSITE" id="PS50213">
    <property type="entry name" value="FAS1"/>
    <property type="match status" value="1"/>
</dbReference>
<dbReference type="GO" id="GO:0005615">
    <property type="term" value="C:extracellular space"/>
    <property type="evidence" value="ECO:0007669"/>
    <property type="project" value="TreeGrafter"/>
</dbReference>
<evidence type="ECO:0000313" key="4">
    <source>
        <dbReference type="Proteomes" id="UP001465755"/>
    </source>
</evidence>
<keyword evidence="4" id="KW-1185">Reference proteome</keyword>
<protein>
    <recommendedName>
        <fullName evidence="2">FAS1 domain-containing protein</fullName>
    </recommendedName>
</protein>
<dbReference type="Pfam" id="PF02469">
    <property type="entry name" value="Fasciclin"/>
    <property type="match status" value="1"/>
</dbReference>